<dbReference type="InterPro" id="IPR038727">
    <property type="entry name" value="NadR/Ttd14_AAA_dom"/>
</dbReference>
<dbReference type="STRING" id="860235.AOZ06_36950"/>
<keyword evidence="3" id="KW-1185">Reference proteome</keyword>
<dbReference type="Gene3D" id="3.40.50.620">
    <property type="entry name" value="HUPs"/>
    <property type="match status" value="1"/>
</dbReference>
<accession>A0A0N9I6B3</accession>
<dbReference type="SUPFAM" id="SSF52540">
    <property type="entry name" value="P-loop containing nucleoside triphosphate hydrolases"/>
    <property type="match status" value="1"/>
</dbReference>
<feature type="domain" description="NadR/Ttd14 AAA" evidence="1">
    <location>
        <begin position="170"/>
        <end position="338"/>
    </location>
</feature>
<gene>
    <name evidence="2" type="ORF">AOZ06_36950</name>
</gene>
<organism evidence="2 3">
    <name type="scientific">Kibdelosporangium phytohabitans</name>
    <dbReference type="NCBI Taxonomy" id="860235"/>
    <lineage>
        <taxon>Bacteria</taxon>
        <taxon>Bacillati</taxon>
        <taxon>Actinomycetota</taxon>
        <taxon>Actinomycetes</taxon>
        <taxon>Pseudonocardiales</taxon>
        <taxon>Pseudonocardiaceae</taxon>
        <taxon>Kibdelosporangium</taxon>
    </lineage>
</organism>
<dbReference type="Pfam" id="PF13521">
    <property type="entry name" value="AAA_28"/>
    <property type="match status" value="1"/>
</dbReference>
<dbReference type="InterPro" id="IPR027417">
    <property type="entry name" value="P-loop_NTPase"/>
</dbReference>
<dbReference type="AlphaFoldDB" id="A0A0N9I6B3"/>
<dbReference type="Gene3D" id="3.40.50.300">
    <property type="entry name" value="P-loop containing nucleotide triphosphate hydrolases"/>
    <property type="match status" value="1"/>
</dbReference>
<evidence type="ECO:0000313" key="3">
    <source>
        <dbReference type="Proteomes" id="UP000063699"/>
    </source>
</evidence>
<dbReference type="PANTHER" id="PTHR37512">
    <property type="entry name" value="TRIFUNCTIONAL NAD BIOSYNTHESIS/REGULATOR PROTEIN NADR"/>
    <property type="match status" value="1"/>
</dbReference>
<name>A0A0N9I6B3_9PSEU</name>
<evidence type="ECO:0000259" key="1">
    <source>
        <dbReference type="Pfam" id="PF13521"/>
    </source>
</evidence>
<dbReference type="InterPro" id="IPR052735">
    <property type="entry name" value="NAD_biosynth-regulator"/>
</dbReference>
<dbReference type="KEGG" id="kphy:AOZ06_36950"/>
<reference evidence="2 3" key="1">
    <citation type="submission" date="2015-07" db="EMBL/GenBank/DDBJ databases">
        <title>Genome sequencing of Kibdelosporangium phytohabitans.</title>
        <authorList>
            <person name="Qin S."/>
            <person name="Xing K."/>
        </authorList>
    </citation>
    <scope>NUCLEOTIDE SEQUENCE [LARGE SCALE GENOMIC DNA]</scope>
    <source>
        <strain evidence="2 3">KLBMP1111</strain>
    </source>
</reference>
<dbReference type="OrthoDB" id="3249147at2"/>
<dbReference type="PANTHER" id="PTHR37512:SF1">
    <property type="entry name" value="NADR_TTD14 AAA DOMAIN-CONTAINING PROTEIN"/>
    <property type="match status" value="1"/>
</dbReference>
<proteinExistence type="predicted"/>
<dbReference type="RefSeq" id="WP_054293617.1">
    <property type="nucleotide sequence ID" value="NZ_CP012752.1"/>
</dbReference>
<dbReference type="Proteomes" id="UP000063699">
    <property type="component" value="Chromosome"/>
</dbReference>
<sequence>MKRFRHALVLGKFYPPHRGHHLLVRAAAAASERTTVAVLASSVESIPVADRVSWLAEEHRGESGVVVLGDIDEHPTDFEDDEIWEAHVAIARSVLSRRAILDGDPATAAVDAVFTSEDYGQELAKRLNADHVPVDPERSAHPVSGTAVRADPKGRWHDLATATRAGLAARIVVVGAESTGTTTLSRALAEHYRAAWVPEYGRVHTEGKLAAAKAFDPAAELDGLVWTVGDFVDVAVRQARAEDDAAPIGPVLVCDNDPWAATVWCERYLGCAYPQVAAAVGARRPALYLLTDHEGVPFEQDGWRDGEHLREWMTGLFIQRLTERGVPWVHLTGDRQKRLAQAVEACEDVFTRHFRYADPLG</sequence>
<dbReference type="InterPro" id="IPR014729">
    <property type="entry name" value="Rossmann-like_a/b/a_fold"/>
</dbReference>
<dbReference type="SUPFAM" id="SSF52374">
    <property type="entry name" value="Nucleotidylyl transferase"/>
    <property type="match status" value="1"/>
</dbReference>
<protein>
    <recommendedName>
        <fullName evidence="1">NadR/Ttd14 AAA domain-containing protein</fullName>
    </recommendedName>
</protein>
<evidence type="ECO:0000313" key="2">
    <source>
        <dbReference type="EMBL" id="ALG11721.1"/>
    </source>
</evidence>
<dbReference type="EMBL" id="CP012752">
    <property type="protein sequence ID" value="ALG11721.1"/>
    <property type="molecule type" value="Genomic_DNA"/>
</dbReference>